<feature type="compositionally biased region" description="Basic and acidic residues" evidence="5">
    <location>
        <begin position="130"/>
        <end position="141"/>
    </location>
</feature>
<evidence type="ECO:0000313" key="7">
    <source>
        <dbReference type="EMBL" id="CAL1707979.1"/>
    </source>
</evidence>
<evidence type="ECO:0000256" key="2">
    <source>
        <dbReference type="ARBA" id="ARBA00023125"/>
    </source>
</evidence>
<evidence type="ECO:0000259" key="6">
    <source>
        <dbReference type="PROSITE" id="PS00434"/>
    </source>
</evidence>
<dbReference type="PROSITE" id="PS00434">
    <property type="entry name" value="HSF_DOMAIN"/>
    <property type="match status" value="1"/>
</dbReference>
<keyword evidence="3" id="KW-0539">Nucleus</keyword>
<sequence length="347" mass="38735">MEQSGLSASMAQNISLSSLLRNASSLQSTLASATGSSSDPLSNLSSNLSNSASSVFRYPPPIHPYPSPTLSDSQLPLLLQSPWQTQSTASACNEIPSISRPVDLRSSALPSSHREERRRSVSPHNHHSQQNRDDSSSHHEDEESQSTTSEFVKKLYKMLEDTSYANVVSWTPRGDAFVVKDMNEFSLTILPRTFKHSNFASFVRQLNKYDFHKIKNSDDDPFGEHSWTFRHPHFRANRKESLEKIKRKGPVARKSSSGHRVSDSPTPQSASTSTVEALQATIESMARTQEEMALHIRHLETNYRNVLNEMVDFQRNQARQDGLLQNLIQICLQPEGADMAAGASLSQ</sequence>
<evidence type="ECO:0000256" key="4">
    <source>
        <dbReference type="RuleBase" id="RU004020"/>
    </source>
</evidence>
<evidence type="ECO:0000256" key="5">
    <source>
        <dbReference type="SAM" id="MobiDB-lite"/>
    </source>
</evidence>
<evidence type="ECO:0000256" key="3">
    <source>
        <dbReference type="ARBA" id="ARBA00023242"/>
    </source>
</evidence>
<organism evidence="7 8">
    <name type="scientific">Somion occarium</name>
    <dbReference type="NCBI Taxonomy" id="3059160"/>
    <lineage>
        <taxon>Eukaryota</taxon>
        <taxon>Fungi</taxon>
        <taxon>Dikarya</taxon>
        <taxon>Basidiomycota</taxon>
        <taxon>Agaricomycotina</taxon>
        <taxon>Agaricomycetes</taxon>
        <taxon>Polyporales</taxon>
        <taxon>Cerrenaceae</taxon>
        <taxon>Somion</taxon>
    </lineage>
</organism>
<dbReference type="Proteomes" id="UP001497453">
    <property type="component" value="Chromosome 4"/>
</dbReference>
<reference evidence="8" key="1">
    <citation type="submission" date="2024-04" db="EMBL/GenBank/DDBJ databases">
        <authorList>
            <person name="Shaw F."/>
            <person name="Minotto A."/>
        </authorList>
    </citation>
    <scope>NUCLEOTIDE SEQUENCE [LARGE SCALE GENOMIC DNA]</scope>
</reference>
<protein>
    <recommendedName>
        <fullName evidence="6">HSF-type DNA-binding domain-containing protein</fullName>
    </recommendedName>
</protein>
<dbReference type="InterPro" id="IPR036388">
    <property type="entry name" value="WH-like_DNA-bd_sf"/>
</dbReference>
<dbReference type="Pfam" id="PF00447">
    <property type="entry name" value="HSF_DNA-bind"/>
    <property type="match status" value="1"/>
</dbReference>
<proteinExistence type="inferred from homology"/>
<gene>
    <name evidence="7" type="ORF">GFSPODELE1_LOCUS6629</name>
</gene>
<accession>A0ABP1DMU3</accession>
<dbReference type="SUPFAM" id="SSF46785">
    <property type="entry name" value="Winged helix' DNA-binding domain"/>
    <property type="match status" value="1"/>
</dbReference>
<keyword evidence="2" id="KW-0238">DNA-binding</keyword>
<dbReference type="PRINTS" id="PR00056">
    <property type="entry name" value="HSFDOMAIN"/>
</dbReference>
<dbReference type="PANTHER" id="PTHR10015:SF361">
    <property type="entry name" value="TRANSCRIPTION FACTOR SKN7"/>
    <property type="match status" value="1"/>
</dbReference>
<dbReference type="InterPro" id="IPR000232">
    <property type="entry name" value="HSF_DNA-bd"/>
</dbReference>
<dbReference type="SMART" id="SM00415">
    <property type="entry name" value="HSF"/>
    <property type="match status" value="1"/>
</dbReference>
<feature type="compositionally biased region" description="Polar residues" evidence="5">
    <location>
        <begin position="254"/>
        <end position="274"/>
    </location>
</feature>
<dbReference type="EMBL" id="OZ037947">
    <property type="protein sequence ID" value="CAL1707979.1"/>
    <property type="molecule type" value="Genomic_DNA"/>
</dbReference>
<dbReference type="InterPro" id="IPR036390">
    <property type="entry name" value="WH_DNA-bd_sf"/>
</dbReference>
<comment type="similarity">
    <text evidence="4">Belongs to the HSF family.</text>
</comment>
<comment type="subcellular location">
    <subcellularLocation>
        <location evidence="1">Nucleus</location>
    </subcellularLocation>
</comment>
<dbReference type="Gene3D" id="1.10.10.10">
    <property type="entry name" value="Winged helix-like DNA-binding domain superfamily/Winged helix DNA-binding domain"/>
    <property type="match status" value="1"/>
</dbReference>
<dbReference type="PANTHER" id="PTHR10015">
    <property type="entry name" value="HEAT SHOCK TRANSCRIPTION FACTOR"/>
    <property type="match status" value="1"/>
</dbReference>
<feature type="region of interest" description="Disordered" evidence="5">
    <location>
        <begin position="246"/>
        <end position="274"/>
    </location>
</feature>
<feature type="domain" description="HSF-type DNA-binding" evidence="6">
    <location>
        <begin position="190"/>
        <end position="214"/>
    </location>
</feature>
<evidence type="ECO:0000313" key="8">
    <source>
        <dbReference type="Proteomes" id="UP001497453"/>
    </source>
</evidence>
<keyword evidence="8" id="KW-1185">Reference proteome</keyword>
<feature type="compositionally biased region" description="Basic residues" evidence="5">
    <location>
        <begin position="120"/>
        <end position="129"/>
    </location>
</feature>
<feature type="region of interest" description="Disordered" evidence="5">
    <location>
        <begin position="102"/>
        <end position="148"/>
    </location>
</feature>
<feature type="region of interest" description="Disordered" evidence="5">
    <location>
        <begin position="27"/>
        <end position="52"/>
    </location>
</feature>
<evidence type="ECO:0000256" key="1">
    <source>
        <dbReference type="ARBA" id="ARBA00004123"/>
    </source>
</evidence>
<name>A0ABP1DMU3_9APHY</name>